<evidence type="ECO:0000313" key="5">
    <source>
        <dbReference type="EMBL" id="GGB18982.1"/>
    </source>
</evidence>
<dbReference type="InterPro" id="IPR029058">
    <property type="entry name" value="AB_hydrolase_fold"/>
</dbReference>
<keyword evidence="6" id="KW-1185">Reference proteome</keyword>
<dbReference type="SUPFAM" id="SSF51735">
    <property type="entry name" value="NAD(P)-binding Rossmann-fold domains"/>
    <property type="match status" value="1"/>
</dbReference>
<dbReference type="InterPro" id="IPR036291">
    <property type="entry name" value="NAD(P)-bd_dom_sf"/>
</dbReference>
<evidence type="ECO:0000256" key="1">
    <source>
        <dbReference type="ARBA" id="ARBA00006484"/>
    </source>
</evidence>
<dbReference type="Proteomes" id="UP000636793">
    <property type="component" value="Unassembled WGS sequence"/>
</dbReference>
<name>A0A916WQ20_9MICO</name>
<comment type="similarity">
    <text evidence="1">Belongs to the short-chain dehydrogenases/reductases (SDR) family.</text>
</comment>
<dbReference type="PANTHER" id="PTHR44196">
    <property type="entry name" value="DEHYDROGENASE/REDUCTASE SDR FAMILY MEMBER 7B"/>
    <property type="match status" value="1"/>
</dbReference>
<protein>
    <recommendedName>
        <fullName evidence="4">AB hydrolase-1 domain-containing protein</fullName>
    </recommendedName>
</protein>
<reference evidence="5" key="2">
    <citation type="submission" date="2020-09" db="EMBL/GenBank/DDBJ databases">
        <authorList>
            <person name="Sun Q."/>
            <person name="Zhou Y."/>
        </authorList>
    </citation>
    <scope>NUCLEOTIDE SEQUENCE</scope>
    <source>
        <strain evidence="5">CGMCC 1.15085</strain>
    </source>
</reference>
<evidence type="ECO:0000259" key="4">
    <source>
        <dbReference type="Pfam" id="PF00561"/>
    </source>
</evidence>
<gene>
    <name evidence="5" type="ORF">GCM10011492_06070</name>
</gene>
<proteinExistence type="inferred from homology"/>
<dbReference type="Gene3D" id="3.40.50.720">
    <property type="entry name" value="NAD(P)-binding Rossmann-like Domain"/>
    <property type="match status" value="1"/>
</dbReference>
<comment type="caution">
    <text evidence="5">The sequence shown here is derived from an EMBL/GenBank/DDBJ whole genome shotgun (WGS) entry which is preliminary data.</text>
</comment>
<feature type="region of interest" description="Disordered" evidence="3">
    <location>
        <begin position="313"/>
        <end position="338"/>
    </location>
</feature>
<dbReference type="InterPro" id="IPR002347">
    <property type="entry name" value="SDR_fam"/>
</dbReference>
<reference evidence="5" key="1">
    <citation type="journal article" date="2014" name="Int. J. Syst. Evol. Microbiol.">
        <title>Complete genome sequence of Corynebacterium casei LMG S-19264T (=DSM 44701T), isolated from a smear-ripened cheese.</title>
        <authorList>
            <consortium name="US DOE Joint Genome Institute (JGI-PGF)"/>
            <person name="Walter F."/>
            <person name="Albersmeier A."/>
            <person name="Kalinowski J."/>
            <person name="Ruckert C."/>
        </authorList>
    </citation>
    <scope>NUCLEOTIDE SEQUENCE</scope>
    <source>
        <strain evidence="5">CGMCC 1.15085</strain>
    </source>
</reference>
<evidence type="ECO:0000313" key="6">
    <source>
        <dbReference type="Proteomes" id="UP000636793"/>
    </source>
</evidence>
<dbReference type="PRINTS" id="PR00081">
    <property type="entry name" value="GDHRDH"/>
</dbReference>
<dbReference type="Gene3D" id="3.40.50.1820">
    <property type="entry name" value="alpha/beta hydrolase"/>
    <property type="match status" value="1"/>
</dbReference>
<dbReference type="AlphaFoldDB" id="A0A916WQ20"/>
<dbReference type="PRINTS" id="PR00080">
    <property type="entry name" value="SDRFAMILY"/>
</dbReference>
<dbReference type="GO" id="GO:0016020">
    <property type="term" value="C:membrane"/>
    <property type="evidence" value="ECO:0007669"/>
    <property type="project" value="TreeGrafter"/>
</dbReference>
<dbReference type="Pfam" id="PF00561">
    <property type="entry name" value="Abhydrolase_1"/>
    <property type="match status" value="1"/>
</dbReference>
<dbReference type="InterPro" id="IPR020904">
    <property type="entry name" value="Sc_DH/Rdtase_CS"/>
</dbReference>
<keyword evidence="2" id="KW-0560">Oxidoreductase</keyword>
<dbReference type="PROSITE" id="PS00061">
    <property type="entry name" value="ADH_SHORT"/>
    <property type="match status" value="1"/>
</dbReference>
<dbReference type="EMBL" id="BMHI01000001">
    <property type="protein sequence ID" value="GGB18982.1"/>
    <property type="molecule type" value="Genomic_DNA"/>
</dbReference>
<dbReference type="PANTHER" id="PTHR44196:SF1">
    <property type="entry name" value="DEHYDROGENASE_REDUCTASE SDR FAMILY MEMBER 7B"/>
    <property type="match status" value="1"/>
</dbReference>
<evidence type="ECO:0000256" key="3">
    <source>
        <dbReference type="SAM" id="MobiDB-lite"/>
    </source>
</evidence>
<sequence length="616" mass="64564">MTAPDQFAQLPHGIRLCYRVTGEADAIPVLLVSGMSQDLTTWPQDFVDGLAAQGFRVIQHDNRDIGRSTPMTTRPPTLLHQLTGRARPDAYTLEDMAQDSVALLDHLGVRRAHLIGQSMGGMIAQTVAAHHADRVLTLTSMYSTTGAPGVGGVAWSTKAKIAKRPPHGRAEYIARHLEITAHLAGRRYLIDPVVETANASAAWERRGAAGAAGISRQIQAIQASGDRTKAVSTITAPTLVIHGDRDLIVHPSGGQATADAIAGAQLVSVPGMGHHFAPALVEPLLARITDHLNGSLGPAGRVPEERILERITDHLNGSPGPAGRVPEERSGGGVSRPAAHRLRRNARRTDNTRAVVTGAGSGIGRAFAQELARRGGQVVCADINPETAQETVSLIEAAGGSAIAVKTDVTQEHSVTALADAAQEWFGLPTLVVNNAGIGGGTPVGEGDLEAWSKLLRVNLWGAIVGCHVFLPLLRRSGHGGLINVASAAGYAAAPGMGSYNVSKSGVLTLTETIAAEIADTDLTVTALCPTFVPTNIFAGELMTPEGAVAARRLADRSGSTPESVALAALDGFDRGKLYVMPQLDAKLVWRLKRFAPAIYPTLAHKAVARTMPPAG</sequence>
<feature type="domain" description="AB hydrolase-1" evidence="4">
    <location>
        <begin position="28"/>
        <end position="275"/>
    </location>
</feature>
<dbReference type="GO" id="GO:0016491">
    <property type="term" value="F:oxidoreductase activity"/>
    <property type="evidence" value="ECO:0007669"/>
    <property type="project" value="UniProtKB-KW"/>
</dbReference>
<evidence type="ECO:0000256" key="2">
    <source>
        <dbReference type="ARBA" id="ARBA00023002"/>
    </source>
</evidence>
<dbReference type="SUPFAM" id="SSF53474">
    <property type="entry name" value="alpha/beta-Hydrolases"/>
    <property type="match status" value="1"/>
</dbReference>
<dbReference type="Pfam" id="PF00106">
    <property type="entry name" value="adh_short"/>
    <property type="match status" value="1"/>
</dbReference>
<dbReference type="InterPro" id="IPR000073">
    <property type="entry name" value="AB_hydrolase_1"/>
</dbReference>
<dbReference type="CDD" id="cd05233">
    <property type="entry name" value="SDR_c"/>
    <property type="match status" value="1"/>
</dbReference>
<accession>A0A916WQ20</accession>
<dbReference type="RefSeq" id="WP_229749412.1">
    <property type="nucleotide sequence ID" value="NZ_BMHI01000001.1"/>
</dbReference>
<organism evidence="5 6">
    <name type="scientific">Flexivirga endophytica</name>
    <dbReference type="NCBI Taxonomy" id="1849103"/>
    <lineage>
        <taxon>Bacteria</taxon>
        <taxon>Bacillati</taxon>
        <taxon>Actinomycetota</taxon>
        <taxon>Actinomycetes</taxon>
        <taxon>Micrococcales</taxon>
        <taxon>Dermacoccaceae</taxon>
        <taxon>Flexivirga</taxon>
    </lineage>
</organism>